<feature type="compositionally biased region" description="Acidic residues" evidence="3">
    <location>
        <begin position="862"/>
        <end position="872"/>
    </location>
</feature>
<feature type="compositionally biased region" description="Polar residues" evidence="3">
    <location>
        <begin position="1032"/>
        <end position="1043"/>
    </location>
</feature>
<gene>
    <name evidence="5" type="ORF">QBC37DRAFT_143406</name>
</gene>
<feature type="compositionally biased region" description="Basic and acidic residues" evidence="3">
    <location>
        <begin position="1021"/>
        <end position="1031"/>
    </location>
</feature>
<dbReference type="EMBL" id="MU858489">
    <property type="protein sequence ID" value="KAK4206160.1"/>
    <property type="molecule type" value="Genomic_DNA"/>
</dbReference>
<feature type="domain" description="C2H2-type" evidence="4">
    <location>
        <begin position="924"/>
        <end position="951"/>
    </location>
</feature>
<dbReference type="GO" id="GO:0008270">
    <property type="term" value="F:zinc ion binding"/>
    <property type="evidence" value="ECO:0007669"/>
    <property type="project" value="UniProtKB-KW"/>
</dbReference>
<dbReference type="Pfam" id="PF22939">
    <property type="entry name" value="WHD_GPIID"/>
    <property type="match status" value="1"/>
</dbReference>
<reference evidence="5" key="2">
    <citation type="submission" date="2023-05" db="EMBL/GenBank/DDBJ databases">
        <authorList>
            <consortium name="Lawrence Berkeley National Laboratory"/>
            <person name="Steindorff A."/>
            <person name="Hensen N."/>
            <person name="Bonometti L."/>
            <person name="Westerberg I."/>
            <person name="Brannstrom I.O."/>
            <person name="Guillou S."/>
            <person name="Cros-Aarteil S."/>
            <person name="Calhoun S."/>
            <person name="Haridas S."/>
            <person name="Kuo A."/>
            <person name="Mondo S."/>
            <person name="Pangilinan J."/>
            <person name="Riley R."/>
            <person name="Labutti K."/>
            <person name="Andreopoulos B."/>
            <person name="Lipzen A."/>
            <person name="Chen C."/>
            <person name="Yanf M."/>
            <person name="Daum C."/>
            <person name="Ng V."/>
            <person name="Clum A."/>
            <person name="Ohm R."/>
            <person name="Martin F."/>
            <person name="Silar P."/>
            <person name="Natvig D."/>
            <person name="Lalanne C."/>
            <person name="Gautier V."/>
            <person name="Ament-Velasquez S.L."/>
            <person name="Kruys A."/>
            <person name="Hutchinson M.I."/>
            <person name="Powell A.J."/>
            <person name="Barry K."/>
            <person name="Miller A.N."/>
            <person name="Grigoriev I.V."/>
            <person name="Debuchy R."/>
            <person name="Gladieux P."/>
            <person name="Thoren M.H."/>
            <person name="Johannesson H."/>
        </authorList>
    </citation>
    <scope>NUCLEOTIDE SEQUENCE</scope>
    <source>
        <strain evidence="5">PSN293</strain>
    </source>
</reference>
<dbReference type="Gene3D" id="3.30.160.60">
    <property type="entry name" value="Classic Zinc Finger"/>
    <property type="match status" value="1"/>
</dbReference>
<feature type="region of interest" description="Disordered" evidence="3">
    <location>
        <begin position="858"/>
        <end position="901"/>
    </location>
</feature>
<evidence type="ECO:0000256" key="1">
    <source>
        <dbReference type="ARBA" id="ARBA00022737"/>
    </source>
</evidence>
<dbReference type="SUPFAM" id="SSF52540">
    <property type="entry name" value="P-loop containing nucleoside triphosphate hydrolases"/>
    <property type="match status" value="1"/>
</dbReference>
<dbReference type="Pfam" id="PF24809">
    <property type="entry name" value="DUF7708"/>
    <property type="match status" value="1"/>
</dbReference>
<comment type="caution">
    <text evidence="5">The sequence shown here is derived from an EMBL/GenBank/DDBJ whole genome shotgun (WGS) entry which is preliminary data.</text>
</comment>
<dbReference type="AlphaFoldDB" id="A0AAN6XT72"/>
<dbReference type="Gene3D" id="3.40.50.300">
    <property type="entry name" value="P-loop containing nucleotide triphosphate hydrolases"/>
    <property type="match status" value="1"/>
</dbReference>
<feature type="region of interest" description="Disordered" evidence="3">
    <location>
        <begin position="1021"/>
        <end position="1043"/>
    </location>
</feature>
<keyword evidence="6" id="KW-1185">Reference proteome</keyword>
<dbReference type="InterPro" id="IPR027417">
    <property type="entry name" value="P-loop_NTPase"/>
</dbReference>
<dbReference type="Pfam" id="PF24883">
    <property type="entry name" value="NPHP3_N"/>
    <property type="match status" value="1"/>
</dbReference>
<dbReference type="SUPFAM" id="SSF57667">
    <property type="entry name" value="beta-beta-alpha zinc fingers"/>
    <property type="match status" value="1"/>
</dbReference>
<evidence type="ECO:0000313" key="6">
    <source>
        <dbReference type="Proteomes" id="UP001301769"/>
    </source>
</evidence>
<dbReference type="SMART" id="SM00355">
    <property type="entry name" value="ZnF_C2H2"/>
    <property type="match status" value="5"/>
</dbReference>
<organism evidence="5 6">
    <name type="scientific">Rhypophila decipiens</name>
    <dbReference type="NCBI Taxonomy" id="261697"/>
    <lineage>
        <taxon>Eukaryota</taxon>
        <taxon>Fungi</taxon>
        <taxon>Dikarya</taxon>
        <taxon>Ascomycota</taxon>
        <taxon>Pezizomycotina</taxon>
        <taxon>Sordariomycetes</taxon>
        <taxon>Sordariomycetidae</taxon>
        <taxon>Sordariales</taxon>
        <taxon>Naviculisporaceae</taxon>
        <taxon>Rhypophila</taxon>
    </lineage>
</organism>
<dbReference type="PANTHER" id="PTHR10039">
    <property type="entry name" value="AMELOGENIN"/>
    <property type="match status" value="1"/>
</dbReference>
<dbReference type="InterPro" id="IPR056884">
    <property type="entry name" value="NPHP3-like_N"/>
</dbReference>
<sequence length="1043" mass="118546">MSRQIMEDKGTGGLRVLDQSLRLLKQTIEPGMVELFKRTTLVYLMVWIDEFQTEQHSARRLRAVSRLKSALEGIRQVGAPLEVILNSSEHLSFTWASMKFLLQTSSALADAFDELLDIYEILGDRLLVVPKINNQDISDPNNTMILDYLYGDILDFHQIALKYFQKPMWKQLFHATWETYRSHLNKVIDNVKIHADLMKVVPQELPSQSISIDNGEEHRPALDVTDNHRYFSLKCWLNPVNLRDEQEYLSDIRRPFPGTGRWLLDHPTFRAWFDPMCQLKPPLLWLNGIPGAGKTVLASLIIEEAQRLPSSPTVLYFYCRQGDKARDNFVSIGKTLLSQLLEADKEMLLPYFFDKFSSSAEAVLHSLSTVEELLGVAICNRPSVYVILDGLDGCPRVERAVIAGWFRKLVDAQISRHEDRIRCLFVSRDDGIGRKDFSGISSLKLRAEDTSKDIGDFSIRWATDIQHKFGLSNEKSQLLANAIQRSSGGMFLYASLICNILFHQVSRGGLDLELHAAQLPKGLAEVYSGIIAGIFKHAPKDQQDDSRQLFSWIVCAKRALKWHEIQGARSINLETESIDAHRQFQVSVKDLCGSLVEVRPDMTVELCHVSVREYLISERIVDLQQAELEMASLSINYLSFSGFFAKSLFGIENMVLSGYYAFMDYAAVYWVRHLETCLTIVQPESQEKLKGLANDLGRFLDLHHSREATGLVVSASVSRRLQRLEDDMDPHKYRHLQQAVASTRKSLTFSGQLKPAEIAIDTFDVVERVRSALEHLALSATPNDSALGHLQAIYGTALFKCHRPSCVFFGVGFKTKEQREVHETKHTRPFLCTVASCALSFLGFSSVKDLESHRQKFHPVEDEFPDANEVEEYSSRTMSPDDSSARTRGDDTESNMQTRKSSLDVSYDGVDLDSSRRKRARTVHVCEHCQKEFARKFSYTSHMLTHQKPPSMEMWNCEYCERTFARKSDKTRHELGHLSSERFACFGCGKTFARKDTLANHHRSKKGGRCLERIGETKDSTVGHGEIKSTDEMGNQARSVASW</sequence>
<keyword evidence="2" id="KW-0479">Metal-binding</keyword>
<dbReference type="InterPro" id="IPR054471">
    <property type="entry name" value="GPIID_WHD"/>
</dbReference>
<dbReference type="InterPro" id="IPR036236">
    <property type="entry name" value="Znf_C2H2_sf"/>
</dbReference>
<reference evidence="5" key="1">
    <citation type="journal article" date="2023" name="Mol. Phylogenet. Evol.">
        <title>Genome-scale phylogeny and comparative genomics of the fungal order Sordariales.</title>
        <authorList>
            <person name="Hensen N."/>
            <person name="Bonometti L."/>
            <person name="Westerberg I."/>
            <person name="Brannstrom I.O."/>
            <person name="Guillou S."/>
            <person name="Cros-Aarteil S."/>
            <person name="Calhoun S."/>
            <person name="Haridas S."/>
            <person name="Kuo A."/>
            <person name="Mondo S."/>
            <person name="Pangilinan J."/>
            <person name="Riley R."/>
            <person name="LaButti K."/>
            <person name="Andreopoulos B."/>
            <person name="Lipzen A."/>
            <person name="Chen C."/>
            <person name="Yan M."/>
            <person name="Daum C."/>
            <person name="Ng V."/>
            <person name="Clum A."/>
            <person name="Steindorff A."/>
            <person name="Ohm R.A."/>
            <person name="Martin F."/>
            <person name="Silar P."/>
            <person name="Natvig D.O."/>
            <person name="Lalanne C."/>
            <person name="Gautier V."/>
            <person name="Ament-Velasquez S.L."/>
            <person name="Kruys A."/>
            <person name="Hutchinson M.I."/>
            <person name="Powell A.J."/>
            <person name="Barry K."/>
            <person name="Miller A.N."/>
            <person name="Grigoriev I.V."/>
            <person name="Debuchy R."/>
            <person name="Gladieux P."/>
            <person name="Hiltunen Thoren M."/>
            <person name="Johannesson H."/>
        </authorList>
    </citation>
    <scope>NUCLEOTIDE SEQUENCE</scope>
    <source>
        <strain evidence="5">PSN293</strain>
    </source>
</reference>
<keyword evidence="1" id="KW-0677">Repeat</keyword>
<protein>
    <recommendedName>
        <fullName evidence="4">C2H2-type domain-containing protein</fullName>
    </recommendedName>
</protein>
<dbReference type="PANTHER" id="PTHR10039:SF14">
    <property type="entry name" value="NACHT DOMAIN-CONTAINING PROTEIN"/>
    <property type="match status" value="1"/>
</dbReference>
<feature type="domain" description="C2H2-type" evidence="4">
    <location>
        <begin position="983"/>
        <end position="1010"/>
    </location>
</feature>
<keyword evidence="2" id="KW-0862">Zinc</keyword>
<name>A0AAN6XT72_9PEZI</name>
<evidence type="ECO:0000313" key="5">
    <source>
        <dbReference type="EMBL" id="KAK4206160.1"/>
    </source>
</evidence>
<dbReference type="Proteomes" id="UP001301769">
    <property type="component" value="Unassembled WGS sequence"/>
</dbReference>
<evidence type="ECO:0000256" key="2">
    <source>
        <dbReference type="PROSITE-ProRule" id="PRU00042"/>
    </source>
</evidence>
<dbReference type="InterPro" id="IPR056125">
    <property type="entry name" value="DUF7708"/>
</dbReference>
<feature type="domain" description="C2H2-type" evidence="4">
    <location>
        <begin position="955"/>
        <end position="982"/>
    </location>
</feature>
<evidence type="ECO:0000256" key="3">
    <source>
        <dbReference type="SAM" id="MobiDB-lite"/>
    </source>
</evidence>
<dbReference type="PROSITE" id="PS50157">
    <property type="entry name" value="ZINC_FINGER_C2H2_2"/>
    <property type="match status" value="3"/>
</dbReference>
<dbReference type="Pfam" id="PF00096">
    <property type="entry name" value="zf-C2H2"/>
    <property type="match status" value="2"/>
</dbReference>
<accession>A0AAN6XT72</accession>
<dbReference type="InterPro" id="IPR013087">
    <property type="entry name" value="Znf_C2H2_type"/>
</dbReference>
<proteinExistence type="predicted"/>
<keyword evidence="2" id="KW-0863">Zinc-finger</keyword>
<evidence type="ECO:0000259" key="4">
    <source>
        <dbReference type="PROSITE" id="PS50157"/>
    </source>
</evidence>
<dbReference type="PROSITE" id="PS00028">
    <property type="entry name" value="ZINC_FINGER_C2H2_1"/>
    <property type="match status" value="1"/>
</dbReference>